<comment type="caution">
    <text evidence="6">The sequence shown here is derived from an EMBL/GenBank/DDBJ whole genome shotgun (WGS) entry which is preliminary data.</text>
</comment>
<sequence length="365" mass="38630">MMRAAIYRSFGGPIRIETVTLPSTPLDGLIVQVMATGVCRSDWHGYKGHDGDVRNHGLPFCPGHELSGIVYKVGEQVCNFSVGDRIAVPFILSCGQCSYCHEGKPTVCSDQQQPGFTQWGSFAEYVALPRADRNVRKIPASVSFVQAAALGCRFTTAYRAVLQQGRLDQKSSNSTVAVFGCGGLGLSCIMIAAATGNAGKIIAIDVSPLALQKAKELGATHTVQAASKENSNVDVQEKVFEITKGHGADLTLDAAGFASTCENAVYCTKRGGRMVQVGLPIGEVKPVVPMGLVAGRELELVGSHGFAAVDLPDLLEMVVSGKLDPGKLVEKEVTLEEGARAIEDMDNGSPLGMTIVTKFQRGSSL</sequence>
<dbReference type="InterPro" id="IPR013154">
    <property type="entry name" value="ADH-like_N"/>
</dbReference>
<dbReference type="InterPro" id="IPR013149">
    <property type="entry name" value="ADH-like_C"/>
</dbReference>
<evidence type="ECO:0000259" key="5">
    <source>
        <dbReference type="SMART" id="SM00829"/>
    </source>
</evidence>
<dbReference type="PANTHER" id="PTHR43401">
    <property type="entry name" value="L-THREONINE 3-DEHYDROGENASE"/>
    <property type="match status" value="1"/>
</dbReference>
<evidence type="ECO:0000256" key="4">
    <source>
        <dbReference type="RuleBase" id="RU361277"/>
    </source>
</evidence>
<dbReference type="Proteomes" id="UP001153069">
    <property type="component" value="Unassembled WGS sequence"/>
</dbReference>
<protein>
    <submittedName>
        <fullName evidence="6">L-threonine 3-dehydrogenase</fullName>
    </submittedName>
</protein>
<keyword evidence="2 4" id="KW-0862">Zinc</keyword>
<dbReference type="InterPro" id="IPR002328">
    <property type="entry name" value="ADH_Zn_CS"/>
</dbReference>
<evidence type="ECO:0000313" key="6">
    <source>
        <dbReference type="EMBL" id="CAB9522937.1"/>
    </source>
</evidence>
<keyword evidence="1 4" id="KW-0479">Metal-binding</keyword>
<dbReference type="Gene3D" id="3.90.180.10">
    <property type="entry name" value="Medium-chain alcohol dehydrogenases, catalytic domain"/>
    <property type="match status" value="1"/>
</dbReference>
<dbReference type="Pfam" id="PF00107">
    <property type="entry name" value="ADH_zinc_N"/>
    <property type="match status" value="1"/>
</dbReference>
<dbReference type="OrthoDB" id="256333at2759"/>
<dbReference type="EMBL" id="CAICTM010001356">
    <property type="protein sequence ID" value="CAB9522937.1"/>
    <property type="molecule type" value="Genomic_DNA"/>
</dbReference>
<feature type="domain" description="Enoyl reductase (ER)" evidence="5">
    <location>
        <begin position="11"/>
        <end position="356"/>
    </location>
</feature>
<dbReference type="SMART" id="SM00829">
    <property type="entry name" value="PKS_ER"/>
    <property type="match status" value="1"/>
</dbReference>
<evidence type="ECO:0000256" key="1">
    <source>
        <dbReference type="ARBA" id="ARBA00022723"/>
    </source>
</evidence>
<dbReference type="PANTHER" id="PTHR43401:SF5">
    <property type="entry name" value="ALCOHOL DEHYDROGENASE-RELATED"/>
    <property type="match status" value="1"/>
</dbReference>
<comment type="similarity">
    <text evidence="4">Belongs to the zinc-containing alcohol dehydrogenase family.</text>
</comment>
<dbReference type="GO" id="GO:0008270">
    <property type="term" value="F:zinc ion binding"/>
    <property type="evidence" value="ECO:0007669"/>
    <property type="project" value="InterPro"/>
</dbReference>
<organism evidence="6 7">
    <name type="scientific">Seminavis robusta</name>
    <dbReference type="NCBI Taxonomy" id="568900"/>
    <lineage>
        <taxon>Eukaryota</taxon>
        <taxon>Sar</taxon>
        <taxon>Stramenopiles</taxon>
        <taxon>Ochrophyta</taxon>
        <taxon>Bacillariophyta</taxon>
        <taxon>Bacillariophyceae</taxon>
        <taxon>Bacillariophycidae</taxon>
        <taxon>Naviculales</taxon>
        <taxon>Naviculaceae</taxon>
        <taxon>Seminavis</taxon>
    </lineage>
</organism>
<comment type="cofactor">
    <cofactor evidence="4">
        <name>Zn(2+)</name>
        <dbReference type="ChEBI" id="CHEBI:29105"/>
    </cofactor>
</comment>
<dbReference type="AlphaFoldDB" id="A0A9N8EJP5"/>
<proteinExistence type="inferred from homology"/>
<evidence type="ECO:0000256" key="3">
    <source>
        <dbReference type="ARBA" id="ARBA00023002"/>
    </source>
</evidence>
<gene>
    <name evidence="6" type="ORF">SEMRO_1358_G265910.1</name>
</gene>
<dbReference type="SUPFAM" id="SSF50129">
    <property type="entry name" value="GroES-like"/>
    <property type="match status" value="1"/>
</dbReference>
<reference evidence="6" key="1">
    <citation type="submission" date="2020-06" db="EMBL/GenBank/DDBJ databases">
        <authorList>
            <consortium name="Plant Systems Biology data submission"/>
        </authorList>
    </citation>
    <scope>NUCLEOTIDE SEQUENCE</scope>
    <source>
        <strain evidence="6">D6</strain>
    </source>
</reference>
<dbReference type="PROSITE" id="PS00059">
    <property type="entry name" value="ADH_ZINC"/>
    <property type="match status" value="1"/>
</dbReference>
<dbReference type="GO" id="GO:0016491">
    <property type="term" value="F:oxidoreductase activity"/>
    <property type="evidence" value="ECO:0007669"/>
    <property type="project" value="UniProtKB-KW"/>
</dbReference>
<name>A0A9N8EJP5_9STRA</name>
<evidence type="ECO:0000313" key="7">
    <source>
        <dbReference type="Proteomes" id="UP001153069"/>
    </source>
</evidence>
<dbReference type="SUPFAM" id="SSF51735">
    <property type="entry name" value="NAD(P)-binding Rossmann-fold domains"/>
    <property type="match status" value="1"/>
</dbReference>
<keyword evidence="3" id="KW-0560">Oxidoreductase</keyword>
<accession>A0A9N8EJP5</accession>
<evidence type="ECO:0000256" key="2">
    <source>
        <dbReference type="ARBA" id="ARBA00022833"/>
    </source>
</evidence>
<dbReference type="InterPro" id="IPR020843">
    <property type="entry name" value="ER"/>
</dbReference>
<keyword evidence="7" id="KW-1185">Reference proteome</keyword>
<dbReference type="InterPro" id="IPR036291">
    <property type="entry name" value="NAD(P)-bd_dom_sf"/>
</dbReference>
<dbReference type="Pfam" id="PF08240">
    <property type="entry name" value="ADH_N"/>
    <property type="match status" value="1"/>
</dbReference>
<dbReference type="InterPro" id="IPR050129">
    <property type="entry name" value="Zn_alcohol_dh"/>
</dbReference>
<dbReference type="InterPro" id="IPR011032">
    <property type="entry name" value="GroES-like_sf"/>
</dbReference>